<evidence type="ECO:0000256" key="8">
    <source>
        <dbReference type="ARBA" id="ARBA00023136"/>
    </source>
</evidence>
<accession>A0A8H3E787</accession>
<dbReference type="InterPro" id="IPR036640">
    <property type="entry name" value="ABC1_TM_sf"/>
</dbReference>
<evidence type="ECO:0000256" key="6">
    <source>
        <dbReference type="ARBA" id="ARBA00022840"/>
    </source>
</evidence>
<evidence type="ECO:0000313" key="13">
    <source>
        <dbReference type="Proteomes" id="UP000663827"/>
    </source>
</evidence>
<dbReference type="Proteomes" id="UP000663827">
    <property type="component" value="Unassembled WGS sequence"/>
</dbReference>
<feature type="transmembrane region" description="Helical" evidence="10">
    <location>
        <begin position="217"/>
        <end position="236"/>
    </location>
</feature>
<dbReference type="GO" id="GO:0016020">
    <property type="term" value="C:membrane"/>
    <property type="evidence" value="ECO:0007669"/>
    <property type="project" value="UniProtKB-SubCell"/>
</dbReference>
<dbReference type="InterPro" id="IPR011527">
    <property type="entry name" value="ABC1_TM_dom"/>
</dbReference>
<comment type="caution">
    <text evidence="12">The sequence shown here is derived from an EMBL/GenBank/DDBJ whole genome shotgun (WGS) entry which is preliminary data.</text>
</comment>
<evidence type="ECO:0000259" key="11">
    <source>
        <dbReference type="PROSITE" id="PS50929"/>
    </source>
</evidence>
<dbReference type="Pfam" id="PF00664">
    <property type="entry name" value="ABC_membrane"/>
    <property type="match status" value="1"/>
</dbReference>
<sequence length="308" mass="34010">RSNPKLKAEAEKDEELEHKGDQVIDDNDPADKKDDANAKKSDGKLMVTEEVAVGHVGWPALKLFLLSFGGLWFWVVYMTGFIISNFIIVGQTYWLGIWARAYEANTGHGGRVNVPFYIAVYTIACGVGVAIHSSAFVIHVLGSIRASRRIHDRLTRSFFGAPLRWLDSTPAGRVIARFTQDIQSVDGDLPEGFNILVAITIGLLSRFIAIIVFSPLFILLGATVSVLGIWLGQVYITSQLSVKREMSNARSPVFSHFGAALQGIISIRAYGAEDQFRALALKRIDKYSRAARTLYNLNVSKCFNNTGN</sequence>
<keyword evidence="7 10" id="KW-1133">Transmembrane helix</keyword>
<dbReference type="PANTHER" id="PTHR24223">
    <property type="entry name" value="ATP-BINDING CASSETTE SUB-FAMILY C"/>
    <property type="match status" value="1"/>
</dbReference>
<keyword evidence="6" id="KW-0067">ATP-binding</keyword>
<evidence type="ECO:0000256" key="5">
    <source>
        <dbReference type="ARBA" id="ARBA00022741"/>
    </source>
</evidence>
<keyword evidence="3 10" id="KW-0812">Transmembrane</keyword>
<evidence type="ECO:0000256" key="3">
    <source>
        <dbReference type="ARBA" id="ARBA00022692"/>
    </source>
</evidence>
<dbReference type="InterPro" id="IPR050173">
    <property type="entry name" value="ABC_transporter_C-like"/>
</dbReference>
<dbReference type="PROSITE" id="PS50929">
    <property type="entry name" value="ABC_TM1F"/>
    <property type="match status" value="1"/>
</dbReference>
<feature type="compositionally biased region" description="Basic and acidic residues" evidence="9">
    <location>
        <begin position="1"/>
        <end position="22"/>
    </location>
</feature>
<reference evidence="12" key="1">
    <citation type="submission" date="2021-01" db="EMBL/GenBank/DDBJ databases">
        <authorList>
            <person name="Kaushik A."/>
        </authorList>
    </citation>
    <scope>NUCLEOTIDE SEQUENCE</scope>
    <source>
        <strain evidence="12">AG5</strain>
    </source>
</reference>
<keyword evidence="2" id="KW-0813">Transport</keyword>
<evidence type="ECO:0000256" key="1">
    <source>
        <dbReference type="ARBA" id="ARBA00004141"/>
    </source>
</evidence>
<keyword evidence="4" id="KW-0677">Repeat</keyword>
<feature type="non-terminal residue" evidence="12">
    <location>
        <position position="308"/>
    </location>
</feature>
<evidence type="ECO:0000256" key="7">
    <source>
        <dbReference type="ARBA" id="ARBA00022989"/>
    </source>
</evidence>
<dbReference type="EMBL" id="CAJNJQ010003248">
    <property type="protein sequence ID" value="CAE7194831.1"/>
    <property type="molecule type" value="Genomic_DNA"/>
</dbReference>
<evidence type="ECO:0000256" key="9">
    <source>
        <dbReference type="SAM" id="MobiDB-lite"/>
    </source>
</evidence>
<evidence type="ECO:0000256" key="10">
    <source>
        <dbReference type="SAM" id="Phobius"/>
    </source>
</evidence>
<evidence type="ECO:0000256" key="2">
    <source>
        <dbReference type="ARBA" id="ARBA00022448"/>
    </source>
</evidence>
<feature type="transmembrane region" description="Helical" evidence="10">
    <location>
        <begin position="71"/>
        <end position="94"/>
    </location>
</feature>
<dbReference type="Gene3D" id="1.20.1560.10">
    <property type="entry name" value="ABC transporter type 1, transmembrane domain"/>
    <property type="match status" value="1"/>
</dbReference>
<dbReference type="GO" id="GO:0005524">
    <property type="term" value="F:ATP binding"/>
    <property type="evidence" value="ECO:0007669"/>
    <property type="project" value="UniProtKB-KW"/>
</dbReference>
<feature type="transmembrane region" description="Helical" evidence="10">
    <location>
        <begin position="114"/>
        <end position="141"/>
    </location>
</feature>
<dbReference type="SUPFAM" id="SSF90123">
    <property type="entry name" value="ABC transporter transmembrane region"/>
    <property type="match status" value="1"/>
</dbReference>
<evidence type="ECO:0000313" key="12">
    <source>
        <dbReference type="EMBL" id="CAE7194831.1"/>
    </source>
</evidence>
<dbReference type="GO" id="GO:0140359">
    <property type="term" value="F:ABC-type transporter activity"/>
    <property type="evidence" value="ECO:0007669"/>
    <property type="project" value="InterPro"/>
</dbReference>
<organism evidence="12 13">
    <name type="scientific">Rhizoctonia solani</name>
    <dbReference type="NCBI Taxonomy" id="456999"/>
    <lineage>
        <taxon>Eukaryota</taxon>
        <taxon>Fungi</taxon>
        <taxon>Dikarya</taxon>
        <taxon>Basidiomycota</taxon>
        <taxon>Agaricomycotina</taxon>
        <taxon>Agaricomycetes</taxon>
        <taxon>Cantharellales</taxon>
        <taxon>Ceratobasidiaceae</taxon>
        <taxon>Rhizoctonia</taxon>
    </lineage>
</organism>
<feature type="domain" description="ABC transmembrane type-1" evidence="11">
    <location>
        <begin position="82"/>
        <end position="292"/>
    </location>
</feature>
<dbReference type="CDD" id="cd18604">
    <property type="entry name" value="ABC_6TM_VMR1_D2_like"/>
    <property type="match status" value="1"/>
</dbReference>
<proteinExistence type="predicted"/>
<gene>
    <name evidence="12" type="ORF">RDB_LOCUS131718</name>
</gene>
<evidence type="ECO:0000256" key="4">
    <source>
        <dbReference type="ARBA" id="ARBA00022737"/>
    </source>
</evidence>
<keyword evidence="8 10" id="KW-0472">Membrane</keyword>
<feature type="compositionally biased region" description="Basic and acidic residues" evidence="9">
    <location>
        <begin position="29"/>
        <end position="39"/>
    </location>
</feature>
<dbReference type="FunFam" id="1.20.1560.10:FF:000013">
    <property type="entry name" value="ABC transporter C family member 2"/>
    <property type="match status" value="1"/>
</dbReference>
<name>A0A8H3E787_9AGAM</name>
<dbReference type="AlphaFoldDB" id="A0A8H3E787"/>
<dbReference type="PANTHER" id="PTHR24223:SF356">
    <property type="entry name" value="ATP-BINDING CASSETTE TRANSPORTER ABC4"/>
    <property type="match status" value="1"/>
</dbReference>
<comment type="subcellular location">
    <subcellularLocation>
        <location evidence="1">Membrane</location>
        <topology evidence="1">Multi-pass membrane protein</topology>
    </subcellularLocation>
</comment>
<protein>
    <recommendedName>
        <fullName evidence="11">ABC transmembrane type-1 domain-containing protein</fullName>
    </recommendedName>
</protein>
<keyword evidence="5" id="KW-0547">Nucleotide-binding</keyword>
<feature type="region of interest" description="Disordered" evidence="9">
    <location>
        <begin position="1"/>
        <end position="39"/>
    </location>
</feature>